<dbReference type="AlphaFoldDB" id="A0A6J4UKP8"/>
<sequence length="38" mass="4361">MKVRASVKPICDKCKVVRRHGKVFVICSVNPKHKQRQG</sequence>
<name>A0A6J4UKP8_9DEIN</name>
<accession>A0A6J4UKP8</accession>
<dbReference type="PROSITE" id="PS00828">
    <property type="entry name" value="RIBOSOMAL_L36"/>
    <property type="match status" value="1"/>
</dbReference>
<keyword evidence="2 4" id="KW-0689">Ribosomal protein</keyword>
<evidence type="ECO:0000313" key="6">
    <source>
        <dbReference type="EMBL" id="CAA9552083.1"/>
    </source>
</evidence>
<proteinExistence type="inferred from homology"/>
<dbReference type="GO" id="GO:0005840">
    <property type="term" value="C:ribosome"/>
    <property type="evidence" value="ECO:0007669"/>
    <property type="project" value="UniProtKB-KW"/>
</dbReference>
<dbReference type="GO" id="GO:0006412">
    <property type="term" value="P:translation"/>
    <property type="evidence" value="ECO:0007669"/>
    <property type="project" value="UniProtKB-UniRule"/>
</dbReference>
<dbReference type="PANTHER" id="PTHR42888:SF1">
    <property type="entry name" value="LARGE RIBOSOMAL SUBUNIT PROTEIN BL36C"/>
    <property type="match status" value="1"/>
</dbReference>
<dbReference type="PANTHER" id="PTHR42888">
    <property type="entry name" value="50S RIBOSOMAL PROTEIN L36, CHLOROPLASTIC"/>
    <property type="match status" value="1"/>
</dbReference>
<gene>
    <name evidence="4" type="primary">rpmJ</name>
    <name evidence="6" type="ORF">AVDCRST_MAG86-1513</name>
</gene>
<dbReference type="GO" id="GO:1990904">
    <property type="term" value="C:ribonucleoprotein complex"/>
    <property type="evidence" value="ECO:0007669"/>
    <property type="project" value="UniProtKB-KW"/>
</dbReference>
<dbReference type="NCBIfam" id="TIGR01022">
    <property type="entry name" value="rpmJ_bact"/>
    <property type="match status" value="1"/>
</dbReference>
<dbReference type="EMBL" id="CADCWP010000001">
    <property type="protein sequence ID" value="CAA9552083.1"/>
    <property type="molecule type" value="Genomic_DNA"/>
</dbReference>
<dbReference type="GO" id="GO:0005737">
    <property type="term" value="C:cytoplasm"/>
    <property type="evidence" value="ECO:0007669"/>
    <property type="project" value="UniProtKB-ARBA"/>
</dbReference>
<dbReference type="GO" id="GO:0003735">
    <property type="term" value="F:structural constituent of ribosome"/>
    <property type="evidence" value="ECO:0007669"/>
    <property type="project" value="InterPro"/>
</dbReference>
<dbReference type="SUPFAM" id="SSF57840">
    <property type="entry name" value="Ribosomal protein L36"/>
    <property type="match status" value="1"/>
</dbReference>
<dbReference type="InterPro" id="IPR035977">
    <property type="entry name" value="Ribosomal_bL36_sp"/>
</dbReference>
<protein>
    <recommendedName>
        <fullName evidence="4">Large ribosomal subunit protein bL36</fullName>
    </recommendedName>
</protein>
<reference evidence="6" key="1">
    <citation type="submission" date="2020-02" db="EMBL/GenBank/DDBJ databases">
        <authorList>
            <person name="Meier V. D."/>
        </authorList>
    </citation>
    <scope>NUCLEOTIDE SEQUENCE</scope>
    <source>
        <strain evidence="6">AVDCRST_MAG86</strain>
    </source>
</reference>
<dbReference type="Pfam" id="PF00444">
    <property type="entry name" value="Ribosomal_L36"/>
    <property type="match status" value="1"/>
</dbReference>
<dbReference type="InterPro" id="IPR000473">
    <property type="entry name" value="Ribosomal_bL36"/>
</dbReference>
<comment type="similarity">
    <text evidence="1 4 5">Belongs to the bacterial ribosomal protein bL36 family.</text>
</comment>
<keyword evidence="3 4" id="KW-0687">Ribonucleoprotein</keyword>
<dbReference type="HAMAP" id="MF_00251">
    <property type="entry name" value="Ribosomal_bL36"/>
    <property type="match status" value="1"/>
</dbReference>
<evidence type="ECO:0000256" key="2">
    <source>
        <dbReference type="ARBA" id="ARBA00022980"/>
    </source>
</evidence>
<evidence type="ECO:0000256" key="3">
    <source>
        <dbReference type="ARBA" id="ARBA00023274"/>
    </source>
</evidence>
<evidence type="ECO:0000256" key="1">
    <source>
        <dbReference type="ARBA" id="ARBA00007645"/>
    </source>
</evidence>
<evidence type="ECO:0000256" key="4">
    <source>
        <dbReference type="HAMAP-Rule" id="MF_00251"/>
    </source>
</evidence>
<organism evidence="6">
    <name type="scientific">uncultured Truepera sp</name>
    <dbReference type="NCBI Taxonomy" id="543023"/>
    <lineage>
        <taxon>Bacteria</taxon>
        <taxon>Thermotogati</taxon>
        <taxon>Deinococcota</taxon>
        <taxon>Deinococci</taxon>
        <taxon>Trueperales</taxon>
        <taxon>Trueperaceae</taxon>
        <taxon>Truepera</taxon>
        <taxon>environmental samples</taxon>
    </lineage>
</organism>
<evidence type="ECO:0000256" key="5">
    <source>
        <dbReference type="RuleBase" id="RU000571"/>
    </source>
</evidence>